<dbReference type="GO" id="GO:0046983">
    <property type="term" value="F:protein dimerization activity"/>
    <property type="evidence" value="ECO:0007669"/>
    <property type="project" value="InterPro"/>
</dbReference>
<dbReference type="GO" id="GO:0000981">
    <property type="term" value="F:DNA-binding transcription factor activity, RNA polymerase II-specific"/>
    <property type="evidence" value="ECO:0007669"/>
    <property type="project" value="TreeGrafter"/>
</dbReference>
<dbReference type="SUPFAM" id="SSF47459">
    <property type="entry name" value="HLH, helix-loop-helix DNA-binding domain"/>
    <property type="match status" value="1"/>
</dbReference>
<dbReference type="EMBL" id="CM009751">
    <property type="protein sequence ID" value="PUZ65328.1"/>
    <property type="molecule type" value="Genomic_DNA"/>
</dbReference>
<dbReference type="PANTHER" id="PTHR16223">
    <property type="entry name" value="TRANSCRIPTION FACTOR BHLH83-RELATED"/>
    <property type="match status" value="1"/>
</dbReference>
<name>A0A2T7EBY7_9POAL</name>
<keyword evidence="7" id="KW-0539">Nucleus</keyword>
<dbReference type="OrthoDB" id="673975at2759"/>
<dbReference type="SMART" id="SM00353">
    <property type="entry name" value="HLH"/>
    <property type="match status" value="1"/>
</dbReference>
<dbReference type="InterPro" id="IPR045843">
    <property type="entry name" value="IND-like"/>
</dbReference>
<dbReference type="GO" id="GO:0005634">
    <property type="term" value="C:nucleus"/>
    <property type="evidence" value="ECO:0007669"/>
    <property type="project" value="UniProtKB-SubCell"/>
</dbReference>
<evidence type="ECO:0000256" key="5">
    <source>
        <dbReference type="ARBA" id="ARBA00023125"/>
    </source>
</evidence>
<keyword evidence="11" id="KW-1185">Reference proteome</keyword>
<protein>
    <recommendedName>
        <fullName evidence="9">BHLH domain-containing protein</fullName>
    </recommendedName>
</protein>
<dbReference type="InterPro" id="IPR045239">
    <property type="entry name" value="bHLH95_bHLH"/>
</dbReference>
<comment type="subunit">
    <text evidence="3">Homodimer.</text>
</comment>
<dbReference type="GO" id="GO:0000978">
    <property type="term" value="F:RNA polymerase II cis-regulatory region sequence-specific DNA binding"/>
    <property type="evidence" value="ECO:0007669"/>
    <property type="project" value="TreeGrafter"/>
</dbReference>
<comment type="subcellular location">
    <subcellularLocation>
        <location evidence="1">Nucleus</location>
    </subcellularLocation>
</comment>
<evidence type="ECO:0000256" key="7">
    <source>
        <dbReference type="ARBA" id="ARBA00023242"/>
    </source>
</evidence>
<evidence type="ECO:0000259" key="9">
    <source>
        <dbReference type="PROSITE" id="PS50888"/>
    </source>
</evidence>
<dbReference type="Proteomes" id="UP000244336">
    <property type="component" value="Chromosome 3"/>
</dbReference>
<evidence type="ECO:0000313" key="10">
    <source>
        <dbReference type="EMBL" id="PUZ65328.1"/>
    </source>
</evidence>
<feature type="domain" description="BHLH" evidence="9">
    <location>
        <begin position="261"/>
        <end position="310"/>
    </location>
</feature>
<dbReference type="InterPro" id="IPR036638">
    <property type="entry name" value="HLH_DNA-bd_sf"/>
</dbReference>
<evidence type="ECO:0000256" key="1">
    <source>
        <dbReference type="ARBA" id="ARBA00004123"/>
    </source>
</evidence>
<evidence type="ECO:0000256" key="6">
    <source>
        <dbReference type="ARBA" id="ARBA00023163"/>
    </source>
</evidence>
<comment type="similarity">
    <text evidence="2">Belongs to the bHLH protein family.</text>
</comment>
<dbReference type="AlphaFoldDB" id="A0A2T7EBY7"/>
<dbReference type="FunFam" id="4.10.280.10:FF:000032">
    <property type="entry name" value="Transcription factor bHLH123 family"/>
    <property type="match status" value="1"/>
</dbReference>
<feature type="region of interest" description="Disordered" evidence="8">
    <location>
        <begin position="194"/>
        <end position="224"/>
    </location>
</feature>
<dbReference type="PANTHER" id="PTHR16223:SF344">
    <property type="entry name" value="BHLH DOMAIN-CONTAINING PROTEIN"/>
    <property type="match status" value="1"/>
</dbReference>
<reference evidence="10 11" key="1">
    <citation type="submission" date="2018-04" db="EMBL/GenBank/DDBJ databases">
        <title>WGS assembly of Panicum hallii var. hallii HAL2.</title>
        <authorList>
            <person name="Lovell J."/>
            <person name="Jenkins J."/>
            <person name="Lowry D."/>
            <person name="Mamidi S."/>
            <person name="Sreedasyam A."/>
            <person name="Weng X."/>
            <person name="Barry K."/>
            <person name="Bonette J."/>
            <person name="Campitelli B."/>
            <person name="Daum C."/>
            <person name="Gordon S."/>
            <person name="Gould B."/>
            <person name="Lipzen A."/>
            <person name="MacQueen A."/>
            <person name="Palacio-Mejia J."/>
            <person name="Plott C."/>
            <person name="Shakirov E."/>
            <person name="Shu S."/>
            <person name="Yoshinaga Y."/>
            <person name="Zane M."/>
            <person name="Rokhsar D."/>
            <person name="Grimwood J."/>
            <person name="Schmutz J."/>
            <person name="Juenger T."/>
        </authorList>
    </citation>
    <scope>NUCLEOTIDE SEQUENCE [LARGE SCALE GENOMIC DNA]</scope>
    <source>
        <strain evidence="11">cv. HAL2</strain>
    </source>
</reference>
<dbReference type="Gramene" id="PUZ65328">
    <property type="protein sequence ID" value="PUZ65328"/>
    <property type="gene ID" value="GQ55_3G214400"/>
</dbReference>
<keyword evidence="6" id="KW-0804">Transcription</keyword>
<evidence type="ECO:0000256" key="2">
    <source>
        <dbReference type="ARBA" id="ARBA00005510"/>
    </source>
</evidence>
<accession>A0A2T7EBY7</accession>
<organism evidence="10 11">
    <name type="scientific">Panicum hallii var. hallii</name>
    <dbReference type="NCBI Taxonomy" id="1504633"/>
    <lineage>
        <taxon>Eukaryota</taxon>
        <taxon>Viridiplantae</taxon>
        <taxon>Streptophyta</taxon>
        <taxon>Embryophyta</taxon>
        <taxon>Tracheophyta</taxon>
        <taxon>Spermatophyta</taxon>
        <taxon>Magnoliopsida</taxon>
        <taxon>Liliopsida</taxon>
        <taxon>Poales</taxon>
        <taxon>Poaceae</taxon>
        <taxon>PACMAD clade</taxon>
        <taxon>Panicoideae</taxon>
        <taxon>Panicodae</taxon>
        <taxon>Paniceae</taxon>
        <taxon>Panicinae</taxon>
        <taxon>Panicum</taxon>
        <taxon>Panicum sect. Panicum</taxon>
    </lineage>
</organism>
<feature type="region of interest" description="Disordered" evidence="8">
    <location>
        <begin position="1"/>
        <end position="32"/>
    </location>
</feature>
<proteinExistence type="inferred from homology"/>
<keyword evidence="4" id="KW-0805">Transcription regulation</keyword>
<dbReference type="InterPro" id="IPR011598">
    <property type="entry name" value="bHLH_dom"/>
</dbReference>
<evidence type="ECO:0000256" key="8">
    <source>
        <dbReference type="SAM" id="MobiDB-lite"/>
    </source>
</evidence>
<dbReference type="CDD" id="cd11393">
    <property type="entry name" value="bHLH_AtbHLH_like"/>
    <property type="match status" value="1"/>
</dbReference>
<evidence type="ECO:0000313" key="11">
    <source>
        <dbReference type="Proteomes" id="UP000244336"/>
    </source>
</evidence>
<evidence type="ECO:0000256" key="4">
    <source>
        <dbReference type="ARBA" id="ARBA00023015"/>
    </source>
</evidence>
<gene>
    <name evidence="10" type="ORF">GQ55_3G214400</name>
</gene>
<sequence>MADEWWSSARTGDGASACSTDQDADESAATSATETDYFRPSFHVGAAAAASTPSFLADPAPHMVNWTQAYMSGGRAAGAEATTGFNALLQLHGDDAGRHFLLDQQPDVVDGAEPVAPAAASRSVHLYADNQYSSYGDVPAAPMTKPFSQQQQQQHFSGLFGSSTRNFSDMPSALPMTTKPLLLQAWEHKAFKSNKEPVQDTCSSATRRSVPENSPPAAAKKPRIATPSPLPTFKVCTGRPPACDAIRRDYITFHLQLSGQLLISSSAHAIQVRKEKLGDRITALQQLVSPFGKTDTASVLHEAIEYIRFLHHQVASLSSPYLRCGRPVQQLQQQQIKEGCEAKEDLRSRGLCLVPVASTYAVAASETAPEFWHPTFGGRFR</sequence>
<dbReference type="PROSITE" id="PS50888">
    <property type="entry name" value="BHLH"/>
    <property type="match status" value="1"/>
</dbReference>
<dbReference type="STRING" id="1504633.A0A2T7EBY7"/>
<dbReference type="Gene3D" id="4.10.280.10">
    <property type="entry name" value="Helix-loop-helix DNA-binding domain"/>
    <property type="match status" value="1"/>
</dbReference>
<evidence type="ECO:0000256" key="3">
    <source>
        <dbReference type="ARBA" id="ARBA00011738"/>
    </source>
</evidence>
<keyword evidence="5" id="KW-0238">DNA-binding</keyword>